<proteinExistence type="predicted"/>
<gene>
    <name evidence="1" type="ORF">FRZ06_04735</name>
</gene>
<sequence length="173" mass="19753">MKGDFCMKMIIHDLDPAVFNALMLQVTQDTIVLTDNGHMKPCIGCFGCWIKTPGICVRKDGYENLGKMLSQCDEVTIISKCIYGSYSPFIRNVLDRSIPYLLPYFTSKNGETHHQRRYNHSFAFTVHFYGKDLTEAERETAKELVAANGVNFYSSKEKVFFYDRMESMKGALG</sequence>
<accession>A0ACD1AH24</accession>
<protein>
    <submittedName>
        <fullName evidence="1">Flavodoxin family protein</fullName>
    </submittedName>
</protein>
<dbReference type="Proteomes" id="UP000594014">
    <property type="component" value="Chromosome"/>
</dbReference>
<name>A0ACD1AH24_9FIRM</name>
<evidence type="ECO:0000313" key="1">
    <source>
        <dbReference type="EMBL" id="QOX65828.1"/>
    </source>
</evidence>
<dbReference type="EMBL" id="CP042469">
    <property type="protein sequence ID" value="QOX65828.1"/>
    <property type="molecule type" value="Genomic_DNA"/>
</dbReference>
<reference evidence="1" key="1">
    <citation type="submission" date="2019-08" db="EMBL/GenBank/DDBJ databases">
        <title>Genome sequence of Clostridiales bacterium MT110.</title>
        <authorList>
            <person name="Cao J."/>
        </authorList>
    </citation>
    <scope>NUCLEOTIDE SEQUENCE</scope>
    <source>
        <strain evidence="1">MT110</strain>
    </source>
</reference>
<keyword evidence="2" id="KW-1185">Reference proteome</keyword>
<evidence type="ECO:0000313" key="2">
    <source>
        <dbReference type="Proteomes" id="UP000594014"/>
    </source>
</evidence>
<organism evidence="1 2">
    <name type="scientific">Anoxybacterium hadale</name>
    <dbReference type="NCBI Taxonomy" id="3408580"/>
    <lineage>
        <taxon>Bacteria</taxon>
        <taxon>Bacillati</taxon>
        <taxon>Bacillota</taxon>
        <taxon>Clostridia</taxon>
        <taxon>Peptostreptococcales</taxon>
        <taxon>Anaerovoracaceae</taxon>
        <taxon>Anoxybacterium</taxon>
    </lineage>
</organism>